<comment type="subcellular location">
    <subcellularLocation>
        <location evidence="1">Membrane</location>
        <topology evidence="1">Multi-pass membrane protein</topology>
    </subcellularLocation>
</comment>
<evidence type="ECO:0000256" key="6">
    <source>
        <dbReference type="ARBA" id="ARBA00022840"/>
    </source>
</evidence>
<keyword evidence="4" id="KW-0812">Transmembrane</keyword>
<dbReference type="Proteomes" id="UP000182229">
    <property type="component" value="Unassembled WGS sequence"/>
</dbReference>
<dbReference type="PROSITE" id="PS50893">
    <property type="entry name" value="ABC_TRANSPORTER_2"/>
    <property type="match status" value="1"/>
</dbReference>
<dbReference type="GO" id="GO:0043190">
    <property type="term" value="C:ATP-binding cassette (ABC) transporter complex"/>
    <property type="evidence" value="ECO:0007669"/>
    <property type="project" value="TreeGrafter"/>
</dbReference>
<keyword evidence="3" id="KW-0813">Transport</keyword>
<dbReference type="SMART" id="SM00382">
    <property type="entry name" value="AAA"/>
    <property type="match status" value="1"/>
</dbReference>
<comment type="similarity">
    <text evidence="2">Belongs to the ABC transporter superfamily.</text>
</comment>
<gene>
    <name evidence="10" type="ORF">BON30_01190</name>
</gene>
<dbReference type="InterPro" id="IPR015856">
    <property type="entry name" value="ABC_transpr_CbiO/EcfA_su"/>
</dbReference>
<evidence type="ECO:0000313" key="11">
    <source>
        <dbReference type="Proteomes" id="UP000182229"/>
    </source>
</evidence>
<evidence type="ECO:0000256" key="7">
    <source>
        <dbReference type="ARBA" id="ARBA00022989"/>
    </source>
</evidence>
<dbReference type="GO" id="GO:0016887">
    <property type="term" value="F:ATP hydrolysis activity"/>
    <property type="evidence" value="ECO:0007669"/>
    <property type="project" value="InterPro"/>
</dbReference>
<evidence type="ECO:0000256" key="3">
    <source>
        <dbReference type="ARBA" id="ARBA00022448"/>
    </source>
</evidence>
<dbReference type="PANTHER" id="PTHR43553">
    <property type="entry name" value="HEAVY METAL TRANSPORTER"/>
    <property type="match status" value="1"/>
</dbReference>
<keyword evidence="6" id="KW-0067">ATP-binding</keyword>
<evidence type="ECO:0000259" key="9">
    <source>
        <dbReference type="PROSITE" id="PS50893"/>
    </source>
</evidence>
<dbReference type="GO" id="GO:0005524">
    <property type="term" value="F:ATP binding"/>
    <property type="evidence" value="ECO:0007669"/>
    <property type="project" value="UniProtKB-KW"/>
</dbReference>
<organism evidence="10 11">
    <name type="scientific">Cystobacter ferrugineus</name>
    <dbReference type="NCBI Taxonomy" id="83449"/>
    <lineage>
        <taxon>Bacteria</taxon>
        <taxon>Pseudomonadati</taxon>
        <taxon>Myxococcota</taxon>
        <taxon>Myxococcia</taxon>
        <taxon>Myxococcales</taxon>
        <taxon>Cystobacterineae</taxon>
        <taxon>Archangiaceae</taxon>
        <taxon>Cystobacter</taxon>
    </lineage>
</organism>
<dbReference type="CDD" id="cd03225">
    <property type="entry name" value="ABC_cobalt_CbiO_domain1"/>
    <property type="match status" value="1"/>
</dbReference>
<dbReference type="OrthoDB" id="9789994at2"/>
<dbReference type="InterPro" id="IPR003339">
    <property type="entry name" value="ABC/ECF_trnsptr_transmembrane"/>
</dbReference>
<dbReference type="RefSeq" id="WP_071895972.1">
    <property type="nucleotide sequence ID" value="NZ_MPIN01000001.1"/>
</dbReference>
<sequence>MSLEPEAALLTARAPGRPLTRLGVLVTVLLASALAPTLPSRLALWGVGLVLLALSDVPRARWRALCAGVVWMGGLGALVSLTTRSTEPALSLVLRGCTALTWTVWFGATTSWPALRTELRRAGFSSRALDAMDATVAHGLLLLRTLSARRDAAVLRQGLAPGQPRLDCLGRVLAGGMALAFERSVRLEEARVVRAAATPPEDITAEGAPVAGLRGATVLAEEGRARLESVELWLQRGEWVALAGPSGSGKSTLLRVVSGLEPLARGALLRFGRPVSGGDVAARVDGRVALVLQEPDDQLFGTTPLDDLVWGLLRRGVPEPEACVRARRMLEELGVGGLAERPVHGLSFGERKRVACAAALVCEPELLLLDEPTAGLDPVAARELARALERAAAARPLTVVWATHELEHLPSRVERVVLLRQGRTVFEGARALALRPRVLDQAGLWAGEDLPR</sequence>
<accession>A0A1L9BHX9</accession>
<dbReference type="GO" id="GO:0042626">
    <property type="term" value="F:ATPase-coupled transmembrane transporter activity"/>
    <property type="evidence" value="ECO:0007669"/>
    <property type="project" value="TreeGrafter"/>
</dbReference>
<reference evidence="11" key="1">
    <citation type="submission" date="2016-11" db="EMBL/GenBank/DDBJ databases">
        <authorList>
            <person name="Shukria A."/>
            <person name="Stevens D.C."/>
        </authorList>
    </citation>
    <scope>NUCLEOTIDE SEQUENCE [LARGE SCALE GENOMIC DNA]</scope>
    <source>
        <strain evidence="11">Cbfe23</strain>
    </source>
</reference>
<dbReference type="InterPro" id="IPR050095">
    <property type="entry name" value="ECF_ABC_transporter_ATP-bd"/>
</dbReference>
<feature type="domain" description="ABC transporter" evidence="9">
    <location>
        <begin position="198"/>
        <end position="446"/>
    </location>
</feature>
<name>A0A1L9BHX9_9BACT</name>
<evidence type="ECO:0000313" key="10">
    <source>
        <dbReference type="EMBL" id="OJH41881.1"/>
    </source>
</evidence>
<comment type="caution">
    <text evidence="10">The sequence shown here is derived from an EMBL/GenBank/DDBJ whole genome shotgun (WGS) entry which is preliminary data.</text>
</comment>
<reference evidence="10 11" key="2">
    <citation type="submission" date="2016-12" db="EMBL/GenBank/DDBJ databases">
        <title>Draft Genome Sequence of Cystobacter ferrugineus Strain Cbfe23.</title>
        <authorList>
            <person name="Akbar S."/>
            <person name="Dowd S.E."/>
            <person name="Stevens D.C."/>
        </authorList>
    </citation>
    <scope>NUCLEOTIDE SEQUENCE [LARGE SCALE GENOMIC DNA]</scope>
    <source>
        <strain evidence="10 11">Cbfe23</strain>
    </source>
</reference>
<keyword evidence="7" id="KW-1133">Transmembrane helix</keyword>
<dbReference type="CDD" id="cd16914">
    <property type="entry name" value="EcfT"/>
    <property type="match status" value="1"/>
</dbReference>
<dbReference type="Pfam" id="PF00005">
    <property type="entry name" value="ABC_tran"/>
    <property type="match status" value="1"/>
</dbReference>
<evidence type="ECO:0000256" key="8">
    <source>
        <dbReference type="ARBA" id="ARBA00023136"/>
    </source>
</evidence>
<evidence type="ECO:0000256" key="2">
    <source>
        <dbReference type="ARBA" id="ARBA00005417"/>
    </source>
</evidence>
<dbReference type="EMBL" id="MPIN01000001">
    <property type="protein sequence ID" value="OJH41881.1"/>
    <property type="molecule type" value="Genomic_DNA"/>
</dbReference>
<dbReference type="STRING" id="83449.BON30_01190"/>
<evidence type="ECO:0000256" key="5">
    <source>
        <dbReference type="ARBA" id="ARBA00022741"/>
    </source>
</evidence>
<dbReference type="SUPFAM" id="SSF52540">
    <property type="entry name" value="P-loop containing nucleoside triphosphate hydrolases"/>
    <property type="match status" value="1"/>
</dbReference>
<evidence type="ECO:0000256" key="1">
    <source>
        <dbReference type="ARBA" id="ARBA00004141"/>
    </source>
</evidence>
<dbReference type="InterPro" id="IPR027417">
    <property type="entry name" value="P-loop_NTPase"/>
</dbReference>
<evidence type="ECO:0000256" key="4">
    <source>
        <dbReference type="ARBA" id="ARBA00022692"/>
    </source>
</evidence>
<dbReference type="PANTHER" id="PTHR43553:SF24">
    <property type="entry name" value="ENERGY-COUPLING FACTOR TRANSPORTER ATP-BINDING PROTEIN ECFA1"/>
    <property type="match status" value="1"/>
</dbReference>
<dbReference type="InterPro" id="IPR003593">
    <property type="entry name" value="AAA+_ATPase"/>
</dbReference>
<keyword evidence="5" id="KW-0547">Nucleotide-binding</keyword>
<dbReference type="Gene3D" id="3.40.50.300">
    <property type="entry name" value="P-loop containing nucleotide triphosphate hydrolases"/>
    <property type="match status" value="1"/>
</dbReference>
<keyword evidence="11" id="KW-1185">Reference proteome</keyword>
<dbReference type="InterPro" id="IPR003439">
    <property type="entry name" value="ABC_transporter-like_ATP-bd"/>
</dbReference>
<dbReference type="AlphaFoldDB" id="A0A1L9BHX9"/>
<protein>
    <recommendedName>
        <fullName evidence="9">ABC transporter domain-containing protein</fullName>
    </recommendedName>
</protein>
<keyword evidence="8" id="KW-0472">Membrane</keyword>
<proteinExistence type="inferred from homology"/>